<dbReference type="EMBL" id="CAJOBO010001317">
    <property type="protein sequence ID" value="CAF4364481.1"/>
    <property type="molecule type" value="Genomic_DNA"/>
</dbReference>
<dbReference type="Pfam" id="PF05699">
    <property type="entry name" value="Dimer_Tnp_hAT"/>
    <property type="match status" value="1"/>
</dbReference>
<dbReference type="Proteomes" id="UP000663873">
    <property type="component" value="Unassembled WGS sequence"/>
</dbReference>
<dbReference type="InterPro" id="IPR052035">
    <property type="entry name" value="ZnF_BED_domain_contain"/>
</dbReference>
<accession>A0A817UD51</accession>
<dbReference type="AlphaFoldDB" id="A0A817UD51"/>
<name>A0A817UD51_9BILA</name>
<dbReference type="Pfam" id="PF10683">
    <property type="entry name" value="DBD_Tnp_Hermes"/>
    <property type="match status" value="1"/>
</dbReference>
<dbReference type="PANTHER" id="PTHR46481">
    <property type="entry name" value="ZINC FINGER BED DOMAIN-CONTAINING PROTEIN 4"/>
    <property type="match status" value="1"/>
</dbReference>
<evidence type="ECO:0000256" key="3">
    <source>
        <dbReference type="ARBA" id="ARBA00022771"/>
    </source>
</evidence>
<dbReference type="Proteomes" id="UP000663833">
    <property type="component" value="Unassembled WGS sequence"/>
</dbReference>
<evidence type="ECO:0000313" key="18">
    <source>
        <dbReference type="Proteomes" id="UP000663873"/>
    </source>
</evidence>
<dbReference type="Proteomes" id="UP000663848">
    <property type="component" value="Unassembled WGS sequence"/>
</dbReference>
<dbReference type="Proteomes" id="UP000663851">
    <property type="component" value="Unassembled WGS sequence"/>
</dbReference>
<evidence type="ECO:0000256" key="4">
    <source>
        <dbReference type="ARBA" id="ARBA00022833"/>
    </source>
</evidence>
<dbReference type="GO" id="GO:0008270">
    <property type="term" value="F:zinc ion binding"/>
    <property type="evidence" value="ECO:0007669"/>
    <property type="project" value="UniProtKB-KW"/>
</dbReference>
<dbReference type="GO" id="GO:0046983">
    <property type="term" value="F:protein dimerization activity"/>
    <property type="evidence" value="ECO:0007669"/>
    <property type="project" value="InterPro"/>
</dbReference>
<evidence type="ECO:0000259" key="8">
    <source>
        <dbReference type="Pfam" id="PF10683"/>
    </source>
</evidence>
<dbReference type="OrthoDB" id="10032077at2759"/>
<evidence type="ECO:0000313" key="13">
    <source>
        <dbReference type="EMBL" id="CAF4364481.1"/>
    </source>
</evidence>
<dbReference type="EMBL" id="CAJOBR010007322">
    <property type="protein sequence ID" value="CAF4860931.1"/>
    <property type="molecule type" value="Genomic_DNA"/>
</dbReference>
<keyword evidence="18" id="KW-1185">Reference proteome</keyword>
<dbReference type="SMART" id="SM00614">
    <property type="entry name" value="ZnF_BED"/>
    <property type="match status" value="1"/>
</dbReference>
<evidence type="ECO:0000313" key="10">
    <source>
        <dbReference type="EMBL" id="CAF3329658.1"/>
    </source>
</evidence>
<evidence type="ECO:0000256" key="2">
    <source>
        <dbReference type="ARBA" id="ARBA00022723"/>
    </source>
</evidence>
<evidence type="ECO:0000313" key="9">
    <source>
        <dbReference type="EMBL" id="CAF3307740.1"/>
    </source>
</evidence>
<sequence length="711" mass="81862">MLTKKEIEQLIDKRNSSLKIVKPKITSKSSAVWNSFNYIYVNDIKQEYVICNQCEDLLVYKPSCGTNSLSKHIRSCQKVKAVVSHDQPNINQFYASSKTEPAISNRVKQEIKVACVEFVALDCRSFKTIRGIGFKNLAQKIFDAAKYLPISKDINIEKLLPHPTTISRDVNKLYNKKHQQLISICEKLLVYTVVVDFWKNTHTGIQYCGISLHHISDDWKLNCFVLGCYHYDLESNSAINTRKFVESKLSEYRLELNGNVYIVSDNEPKMLATFKLNCQRIGCSCHFINKQLEHTFTKIEIDKSPVQCDLAQVLFERVKKIVSHVRRSHKQTKLSKRAQTYSETRFNGAYHMLQVFLDIFDELILVLDNINLNEYLLLDKEFLEQVCSLLKVFDDVIEQLSEDKRPTIYKVLPLRQRLLNECEMKSNDSDGLKEIKVFLSRRLKTVWVLQDVHYISCLLHPSLKQFQIAPDEKSKALDLVKAELLKRQSATSTGSSIINITPCSSTKSSSTSKSQQLTSKPQNILLECFDHPAEDEEPVLVSLSDKELTEYLSLNVTLEPDADVLLFWKQHQNKFLTLASIVKDIYSIPASNTTVERLFSSAGNTISDRRTNLDSEKVNKLLFLNKNLLTLKELDRQQLLNMHEKRKLDQTLLPLSPTSSSNVDDNDNDYDEEELSFSSSKPKKARTFDDDQFSDDEIMDKHSEVIDEQEY</sequence>
<dbReference type="SUPFAM" id="SSF140996">
    <property type="entry name" value="Hermes dimerisation domain"/>
    <property type="match status" value="1"/>
</dbReference>
<dbReference type="EMBL" id="CAJNYV010004557">
    <property type="protein sequence ID" value="CAF3679609.1"/>
    <property type="molecule type" value="Genomic_DNA"/>
</dbReference>
<feature type="domain" description="Hermes trasposase DNA-binding" evidence="8">
    <location>
        <begin position="103"/>
        <end position="165"/>
    </location>
</feature>
<dbReference type="EMBL" id="CAJNYT010000082">
    <property type="protein sequence ID" value="CAF3329658.1"/>
    <property type="molecule type" value="Genomic_DNA"/>
</dbReference>
<evidence type="ECO:0000256" key="6">
    <source>
        <dbReference type="SAM" id="MobiDB-lite"/>
    </source>
</evidence>
<reference evidence="10" key="1">
    <citation type="submission" date="2021-02" db="EMBL/GenBank/DDBJ databases">
        <authorList>
            <person name="Nowell W R."/>
        </authorList>
    </citation>
    <scope>NUCLEOTIDE SEQUENCE</scope>
</reference>
<gene>
    <name evidence="10" type="ORF">GRG538_LOCUS3392</name>
    <name evidence="13" type="ORF">HFQ381_LOCUS17621</name>
    <name evidence="12" type="ORF">KIK155_LOCUS25243</name>
    <name evidence="11" type="ORF">LUA448_LOCUS32826</name>
    <name evidence="15" type="ORF">QYT958_LOCUS27914</name>
    <name evidence="9" type="ORF">TIS948_LOCUS18982</name>
    <name evidence="16" type="ORF">TOA249_LOCUS28218</name>
    <name evidence="14" type="ORF">UJA718_LOCUS27740</name>
</gene>
<dbReference type="InterPro" id="IPR018473">
    <property type="entry name" value="Hermes_transposase_DNA-db"/>
</dbReference>
<evidence type="ECO:0000256" key="5">
    <source>
        <dbReference type="ARBA" id="ARBA00023242"/>
    </source>
</evidence>
<feature type="domain" description="HAT C-terminal dimerisation" evidence="7">
    <location>
        <begin position="547"/>
        <end position="628"/>
    </location>
</feature>
<evidence type="ECO:0000313" key="16">
    <source>
        <dbReference type="EMBL" id="CAF4867520.1"/>
    </source>
</evidence>
<comment type="caution">
    <text evidence="10">The sequence shown here is derived from an EMBL/GenBank/DDBJ whole genome shotgun (WGS) entry which is preliminary data.</text>
</comment>
<keyword evidence="5" id="KW-0539">Nucleus</keyword>
<dbReference type="EMBL" id="CAJNXB010003306">
    <property type="protein sequence ID" value="CAF3307740.1"/>
    <property type="molecule type" value="Genomic_DNA"/>
</dbReference>
<dbReference type="SUPFAM" id="SSF53098">
    <property type="entry name" value="Ribonuclease H-like"/>
    <property type="match status" value="1"/>
</dbReference>
<feature type="compositionally biased region" description="Low complexity" evidence="6">
    <location>
        <begin position="651"/>
        <end position="663"/>
    </location>
</feature>
<dbReference type="Proteomes" id="UP000663825">
    <property type="component" value="Unassembled WGS sequence"/>
</dbReference>
<evidence type="ECO:0000313" key="12">
    <source>
        <dbReference type="EMBL" id="CAF3679609.1"/>
    </source>
</evidence>
<dbReference type="Proteomes" id="UP000663872">
    <property type="component" value="Unassembled WGS sequence"/>
</dbReference>
<feature type="region of interest" description="Disordered" evidence="6">
    <location>
        <begin position="651"/>
        <end position="711"/>
    </location>
</feature>
<comment type="subcellular location">
    <subcellularLocation>
        <location evidence="1">Nucleus</location>
    </subcellularLocation>
</comment>
<dbReference type="EMBL" id="CAJOBS010003845">
    <property type="protein sequence ID" value="CAF4867520.1"/>
    <property type="molecule type" value="Genomic_DNA"/>
</dbReference>
<dbReference type="Proteomes" id="UP000663865">
    <property type="component" value="Unassembled WGS sequence"/>
</dbReference>
<feature type="compositionally biased region" description="Acidic residues" evidence="6">
    <location>
        <begin position="664"/>
        <end position="675"/>
    </location>
</feature>
<dbReference type="GO" id="GO:0005634">
    <property type="term" value="C:nucleus"/>
    <property type="evidence" value="ECO:0007669"/>
    <property type="project" value="UniProtKB-SubCell"/>
</dbReference>
<organism evidence="10 17">
    <name type="scientific">Rotaria socialis</name>
    <dbReference type="NCBI Taxonomy" id="392032"/>
    <lineage>
        <taxon>Eukaryota</taxon>
        <taxon>Metazoa</taxon>
        <taxon>Spiralia</taxon>
        <taxon>Gnathifera</taxon>
        <taxon>Rotifera</taxon>
        <taxon>Eurotatoria</taxon>
        <taxon>Bdelloidea</taxon>
        <taxon>Philodinida</taxon>
        <taxon>Philodinidae</taxon>
        <taxon>Rotaria</taxon>
    </lineage>
</organism>
<dbReference type="Proteomes" id="UP000663838">
    <property type="component" value="Unassembled WGS sequence"/>
</dbReference>
<keyword evidence="3" id="KW-0863">Zinc-finger</keyword>
<protein>
    <recommendedName>
        <fullName evidence="19">Transposase</fullName>
    </recommendedName>
</protein>
<dbReference type="PANTHER" id="PTHR46481:SF10">
    <property type="entry name" value="ZINC FINGER BED DOMAIN-CONTAINING PROTEIN 39"/>
    <property type="match status" value="1"/>
</dbReference>
<evidence type="ECO:0000256" key="1">
    <source>
        <dbReference type="ARBA" id="ARBA00004123"/>
    </source>
</evidence>
<evidence type="ECO:0000313" key="17">
    <source>
        <dbReference type="Proteomes" id="UP000663872"/>
    </source>
</evidence>
<evidence type="ECO:0000313" key="11">
    <source>
        <dbReference type="EMBL" id="CAF3648233.1"/>
    </source>
</evidence>
<evidence type="ECO:0008006" key="19">
    <source>
        <dbReference type="Google" id="ProtNLM"/>
    </source>
</evidence>
<evidence type="ECO:0000313" key="15">
    <source>
        <dbReference type="EMBL" id="CAF4860931.1"/>
    </source>
</evidence>
<dbReference type="EMBL" id="CAJNYD010004935">
    <property type="protein sequence ID" value="CAF3648233.1"/>
    <property type="molecule type" value="Genomic_DNA"/>
</dbReference>
<evidence type="ECO:0000313" key="14">
    <source>
        <dbReference type="EMBL" id="CAF4523214.1"/>
    </source>
</evidence>
<dbReference type="InterPro" id="IPR008906">
    <property type="entry name" value="HATC_C_dom"/>
</dbReference>
<keyword evidence="4" id="KW-0862">Zinc</keyword>
<dbReference type="Gene3D" id="1.10.10.1070">
    <property type="entry name" value="Zinc finger, BED domain-containing"/>
    <property type="match status" value="1"/>
</dbReference>
<evidence type="ECO:0000259" key="7">
    <source>
        <dbReference type="Pfam" id="PF05699"/>
    </source>
</evidence>
<keyword evidence="2" id="KW-0479">Metal-binding</keyword>
<proteinExistence type="predicted"/>
<dbReference type="EMBL" id="CAJOBP010007868">
    <property type="protein sequence ID" value="CAF4523214.1"/>
    <property type="molecule type" value="Genomic_DNA"/>
</dbReference>
<dbReference type="InterPro" id="IPR012337">
    <property type="entry name" value="RNaseH-like_sf"/>
</dbReference>